<dbReference type="AlphaFoldDB" id="A0AAV5WC30"/>
<protein>
    <submittedName>
        <fullName evidence="1">Uncharacterized protein</fullName>
    </submittedName>
</protein>
<accession>A0AAV5WC30</accession>
<gene>
    <name evidence="1" type="ORF">PFISCL1PPCAC_18681</name>
</gene>
<keyword evidence="2" id="KW-1185">Reference proteome</keyword>
<reference evidence="1" key="1">
    <citation type="submission" date="2023-10" db="EMBL/GenBank/DDBJ databases">
        <title>Genome assembly of Pristionchus species.</title>
        <authorList>
            <person name="Yoshida K."/>
            <person name="Sommer R.J."/>
        </authorList>
    </citation>
    <scope>NUCLEOTIDE SEQUENCE</scope>
    <source>
        <strain evidence="1">RS5133</strain>
    </source>
</reference>
<name>A0AAV5WC30_9BILA</name>
<sequence length="66" mass="7199">LNETCVDKSVQAYHKEHTGKFADFNSLIDIITGNCGKSVPAKAISSDFIYQPGKAMLIVSRRGDIV</sequence>
<organism evidence="1 2">
    <name type="scientific">Pristionchus fissidentatus</name>
    <dbReference type="NCBI Taxonomy" id="1538716"/>
    <lineage>
        <taxon>Eukaryota</taxon>
        <taxon>Metazoa</taxon>
        <taxon>Ecdysozoa</taxon>
        <taxon>Nematoda</taxon>
        <taxon>Chromadorea</taxon>
        <taxon>Rhabditida</taxon>
        <taxon>Rhabditina</taxon>
        <taxon>Diplogasteromorpha</taxon>
        <taxon>Diplogasteroidea</taxon>
        <taxon>Neodiplogasteridae</taxon>
        <taxon>Pristionchus</taxon>
    </lineage>
</organism>
<dbReference type="EMBL" id="BTSY01000005">
    <property type="protein sequence ID" value="GMT27384.1"/>
    <property type="molecule type" value="Genomic_DNA"/>
</dbReference>
<feature type="non-terminal residue" evidence="1">
    <location>
        <position position="66"/>
    </location>
</feature>
<proteinExistence type="predicted"/>
<evidence type="ECO:0000313" key="2">
    <source>
        <dbReference type="Proteomes" id="UP001432322"/>
    </source>
</evidence>
<dbReference type="Proteomes" id="UP001432322">
    <property type="component" value="Unassembled WGS sequence"/>
</dbReference>
<feature type="non-terminal residue" evidence="1">
    <location>
        <position position="1"/>
    </location>
</feature>
<comment type="caution">
    <text evidence="1">The sequence shown here is derived from an EMBL/GenBank/DDBJ whole genome shotgun (WGS) entry which is preliminary data.</text>
</comment>
<evidence type="ECO:0000313" key="1">
    <source>
        <dbReference type="EMBL" id="GMT27384.1"/>
    </source>
</evidence>